<keyword evidence="2" id="KW-1185">Reference proteome</keyword>
<organism evidence="1 2">
    <name type="scientific">Actinomadura violacea</name>
    <dbReference type="NCBI Taxonomy" id="2819934"/>
    <lineage>
        <taxon>Bacteria</taxon>
        <taxon>Bacillati</taxon>
        <taxon>Actinomycetota</taxon>
        <taxon>Actinomycetes</taxon>
        <taxon>Streptosporangiales</taxon>
        <taxon>Thermomonosporaceae</taxon>
        <taxon>Actinomadura</taxon>
    </lineage>
</organism>
<proteinExistence type="predicted"/>
<evidence type="ECO:0000313" key="1">
    <source>
        <dbReference type="EMBL" id="MBO2465250.1"/>
    </source>
</evidence>
<reference evidence="1 2" key="1">
    <citation type="submission" date="2021-03" db="EMBL/GenBank/DDBJ databases">
        <title>Actinomadura violae sp. nov., isolated from lichen in Thailand.</title>
        <authorList>
            <person name="Kanchanasin P."/>
            <person name="Saeng-In P."/>
            <person name="Phongsopitanun W."/>
            <person name="Yuki M."/>
            <person name="Kudo T."/>
            <person name="Ohkuma M."/>
            <person name="Tanasupawat S."/>
        </authorList>
    </citation>
    <scope>NUCLEOTIDE SEQUENCE [LARGE SCALE GENOMIC DNA]</scope>
    <source>
        <strain evidence="1 2">LCR2-06</strain>
    </source>
</reference>
<sequence length="211" mass="23277">MVGETHADLVQQIEEHFTLLNGMLAAGREDGPGTAMDAVLKVYAALARWGARDPAEAQAFGTRMKQAGVEPFLLGERAQSVLGSYASDGEIYALRGRTDGYLTACQHRTAVQALQNDFPGVVSSDWAVESVDDFDEALRDVADDPTPMHRGQIPSWAPKSHWWWWQPEPVTMDMREFGDRLYAGDLGRGEPGSADWLRCGDKKCWCYTAPG</sequence>
<dbReference type="EMBL" id="JAGEPF010000043">
    <property type="protein sequence ID" value="MBO2465250.1"/>
    <property type="molecule type" value="Genomic_DNA"/>
</dbReference>
<name>A0ABS3SAN3_9ACTN</name>
<dbReference type="RefSeq" id="WP_208252098.1">
    <property type="nucleotide sequence ID" value="NZ_JAGEPF010000043.1"/>
</dbReference>
<evidence type="ECO:0000313" key="2">
    <source>
        <dbReference type="Proteomes" id="UP000680206"/>
    </source>
</evidence>
<protein>
    <submittedName>
        <fullName evidence="1">Uncharacterized protein</fullName>
    </submittedName>
</protein>
<dbReference type="Proteomes" id="UP000680206">
    <property type="component" value="Unassembled WGS sequence"/>
</dbReference>
<gene>
    <name evidence="1" type="ORF">J4709_47585</name>
</gene>
<comment type="caution">
    <text evidence="1">The sequence shown here is derived from an EMBL/GenBank/DDBJ whole genome shotgun (WGS) entry which is preliminary data.</text>
</comment>
<accession>A0ABS3SAN3</accession>